<feature type="region of interest" description="Disordered" evidence="9">
    <location>
        <begin position="1"/>
        <end position="153"/>
    </location>
</feature>
<keyword evidence="11" id="KW-1185">Reference proteome</keyword>
<dbReference type="AlphaFoldDB" id="A0AAP0S1L2"/>
<dbReference type="PANTHER" id="PTHR10639">
    <property type="entry name" value="CLATHRIN LIGHT CHAIN"/>
    <property type="match status" value="1"/>
</dbReference>
<dbReference type="EMBL" id="JBBPBK010000005">
    <property type="protein sequence ID" value="KAK9285602.1"/>
    <property type="molecule type" value="Genomic_DNA"/>
</dbReference>
<feature type="coiled-coil region" evidence="8">
    <location>
        <begin position="156"/>
        <end position="187"/>
    </location>
</feature>
<proteinExistence type="inferred from homology"/>
<reference evidence="10 11" key="1">
    <citation type="journal article" date="2024" name="Plant J.">
        <title>Genome sequences and population genomics reveal climatic adaptation and genomic divergence between two closely related sweetgum species.</title>
        <authorList>
            <person name="Xu W.Q."/>
            <person name="Ren C.Q."/>
            <person name="Zhang X.Y."/>
            <person name="Comes H.P."/>
            <person name="Liu X.H."/>
            <person name="Li Y.G."/>
            <person name="Kettle C.J."/>
            <person name="Jalonen R."/>
            <person name="Gaisberger H."/>
            <person name="Ma Y.Z."/>
            <person name="Qiu Y.X."/>
        </authorList>
    </citation>
    <scope>NUCLEOTIDE SEQUENCE [LARGE SCALE GENOMIC DNA]</scope>
    <source>
        <strain evidence="10">Hangzhou</strain>
    </source>
</reference>
<feature type="compositionally biased region" description="Low complexity" evidence="9">
    <location>
        <begin position="315"/>
        <end position="339"/>
    </location>
</feature>
<sequence length="368" mass="40347">MSSPFDTFSKNDDVEEAAAEEEEEEEDDGTNMPPPRPSTPPFNDEYDDNSSSFLNYDSAAVQDGDGFPSGDGVTVDHTSLNNKNHNLHSGETYGFASSPNPDEYSPSPFGSSLPEQNGDGMGYGIGGDADEGGVFVSDEPMLPPPSEMQPEEGFALREWRRQNAIKLEEKEKREREMQNQIIDEADEYKRSFYEKRKLNCETNKANNREREKLYLANREKFHKEADKQYWKAISELIPHEVPNIEKRGKKDQDKKPSIVVTQGPKPGKPTDLSRMRQVLIKLKHNPPPHIIPPPPALAKDGKNGKEGKDAKNGKDTTPAAAGAATGDAPTTPAKDTTTTNGVPEPSKPEAPSAAEGEQAAEIEPATTA</sequence>
<evidence type="ECO:0000313" key="10">
    <source>
        <dbReference type="EMBL" id="KAK9285602.1"/>
    </source>
</evidence>
<organism evidence="10 11">
    <name type="scientific">Liquidambar formosana</name>
    <name type="common">Formosan gum</name>
    <dbReference type="NCBI Taxonomy" id="63359"/>
    <lineage>
        <taxon>Eukaryota</taxon>
        <taxon>Viridiplantae</taxon>
        <taxon>Streptophyta</taxon>
        <taxon>Embryophyta</taxon>
        <taxon>Tracheophyta</taxon>
        <taxon>Spermatophyta</taxon>
        <taxon>Magnoliopsida</taxon>
        <taxon>eudicotyledons</taxon>
        <taxon>Gunneridae</taxon>
        <taxon>Pentapetalae</taxon>
        <taxon>Saxifragales</taxon>
        <taxon>Altingiaceae</taxon>
        <taxon>Liquidambar</taxon>
    </lineage>
</organism>
<dbReference type="GO" id="GO:0006886">
    <property type="term" value="P:intracellular protein transport"/>
    <property type="evidence" value="ECO:0007669"/>
    <property type="project" value="InterPro"/>
</dbReference>
<gene>
    <name evidence="10" type="ORF">L1049_024797</name>
</gene>
<evidence type="ECO:0000256" key="6">
    <source>
        <dbReference type="ARBA" id="ARBA00023329"/>
    </source>
</evidence>
<name>A0AAP0S1L2_LIQFO</name>
<dbReference type="GO" id="GO:0030132">
    <property type="term" value="C:clathrin coat of coated pit"/>
    <property type="evidence" value="ECO:0007669"/>
    <property type="project" value="InterPro"/>
</dbReference>
<protein>
    <recommendedName>
        <fullName evidence="7">Clathrin light chain</fullName>
    </recommendedName>
</protein>
<keyword evidence="5 7" id="KW-0168">Coated pit</keyword>
<dbReference type="GO" id="GO:0005198">
    <property type="term" value="F:structural molecule activity"/>
    <property type="evidence" value="ECO:0007669"/>
    <property type="project" value="InterPro"/>
</dbReference>
<feature type="compositionally biased region" description="Polar residues" evidence="9">
    <location>
        <begin position="76"/>
        <end position="100"/>
    </location>
</feature>
<keyword evidence="4 7" id="KW-0472">Membrane</keyword>
<dbReference type="PANTHER" id="PTHR10639:SF7">
    <property type="entry name" value="CLATHRIN LIGHT CHAIN"/>
    <property type="match status" value="1"/>
</dbReference>
<keyword evidence="6 7" id="KW-0968">Cytoplasmic vesicle</keyword>
<feature type="compositionally biased region" description="Pro residues" evidence="9">
    <location>
        <begin position="287"/>
        <end position="296"/>
    </location>
</feature>
<evidence type="ECO:0000256" key="8">
    <source>
        <dbReference type="SAM" id="Coils"/>
    </source>
</evidence>
<dbReference type="Pfam" id="PF01086">
    <property type="entry name" value="Clathrin_lg_ch"/>
    <property type="match status" value="1"/>
</dbReference>
<accession>A0AAP0S1L2</accession>
<comment type="function">
    <text evidence="1 7">Clathrin is the major protein of the polyhedral coat of coated pits and vesicles.</text>
</comment>
<evidence type="ECO:0000256" key="9">
    <source>
        <dbReference type="SAM" id="MobiDB-lite"/>
    </source>
</evidence>
<evidence type="ECO:0000256" key="7">
    <source>
        <dbReference type="RuleBase" id="RU363137"/>
    </source>
</evidence>
<evidence type="ECO:0000256" key="3">
    <source>
        <dbReference type="ARBA" id="ARBA00005263"/>
    </source>
</evidence>
<dbReference type="InterPro" id="IPR000996">
    <property type="entry name" value="Clathrin_L-chain"/>
</dbReference>
<evidence type="ECO:0000256" key="5">
    <source>
        <dbReference type="ARBA" id="ARBA00023176"/>
    </source>
</evidence>
<evidence type="ECO:0000256" key="4">
    <source>
        <dbReference type="ARBA" id="ARBA00023136"/>
    </source>
</evidence>
<dbReference type="Proteomes" id="UP001415857">
    <property type="component" value="Unassembled WGS sequence"/>
</dbReference>
<feature type="compositionally biased region" description="Acidic residues" evidence="9">
    <location>
        <begin position="13"/>
        <end position="29"/>
    </location>
</feature>
<comment type="caution">
    <text evidence="10">The sequence shown here is derived from an EMBL/GenBank/DDBJ whole genome shotgun (WGS) entry which is preliminary data.</text>
</comment>
<feature type="compositionally biased region" description="Basic and acidic residues" evidence="9">
    <location>
        <begin position="242"/>
        <end position="256"/>
    </location>
</feature>
<feature type="compositionally biased region" description="Basic and acidic residues" evidence="9">
    <location>
        <begin position="299"/>
        <end position="314"/>
    </location>
</feature>
<evidence type="ECO:0000313" key="11">
    <source>
        <dbReference type="Proteomes" id="UP001415857"/>
    </source>
</evidence>
<evidence type="ECO:0000256" key="2">
    <source>
        <dbReference type="ARBA" id="ARBA00004180"/>
    </source>
</evidence>
<comment type="subcellular location">
    <subcellularLocation>
        <location evidence="2 7">Cytoplasmic vesicle membrane</location>
        <topology evidence="2 7">Peripheral membrane protein</topology>
        <orientation evidence="2 7">Cytoplasmic side</orientation>
    </subcellularLocation>
    <subcellularLocation>
        <location evidence="7">Membrane</location>
        <location evidence="7">Coated pit</location>
        <topology evidence="7">Peripheral membrane protein</topology>
        <orientation evidence="7">Cytoplasmic side</orientation>
    </subcellularLocation>
    <text evidence="7">Cytoplasmic face of coated pits and vesicles.</text>
</comment>
<dbReference type="GO" id="GO:0030130">
    <property type="term" value="C:clathrin coat of trans-Golgi network vesicle"/>
    <property type="evidence" value="ECO:0007669"/>
    <property type="project" value="InterPro"/>
</dbReference>
<evidence type="ECO:0000256" key="1">
    <source>
        <dbReference type="ARBA" id="ARBA00003913"/>
    </source>
</evidence>
<feature type="region of interest" description="Disordered" evidence="9">
    <location>
        <begin position="238"/>
        <end position="368"/>
    </location>
</feature>
<dbReference type="GO" id="GO:0032050">
    <property type="term" value="F:clathrin heavy chain binding"/>
    <property type="evidence" value="ECO:0007669"/>
    <property type="project" value="TreeGrafter"/>
</dbReference>
<comment type="similarity">
    <text evidence="3 7">Belongs to the clathrin light chain family.</text>
</comment>
<keyword evidence="8" id="KW-0175">Coiled coil</keyword>
<dbReference type="GO" id="GO:0072583">
    <property type="term" value="P:clathrin-dependent endocytosis"/>
    <property type="evidence" value="ECO:0007669"/>
    <property type="project" value="TreeGrafter"/>
</dbReference>